<gene>
    <name evidence="2" type="ORF">HMPREF3229_00994</name>
</gene>
<keyword evidence="1" id="KW-0472">Membrane</keyword>
<comment type="caution">
    <text evidence="2">The sequence shown here is derived from an EMBL/GenBank/DDBJ whole genome shotgun (WGS) entry which is preliminary data.</text>
</comment>
<feature type="transmembrane region" description="Helical" evidence="1">
    <location>
        <begin position="6"/>
        <end position="27"/>
    </location>
</feature>
<dbReference type="PATRIC" id="fig|54005.3.peg.980"/>
<feature type="transmembrane region" description="Helical" evidence="1">
    <location>
        <begin position="86"/>
        <end position="110"/>
    </location>
</feature>
<protein>
    <submittedName>
        <fullName evidence="2">Uncharacterized protein</fullName>
    </submittedName>
</protein>
<organism evidence="2">
    <name type="scientific">Peptoniphilus harei</name>
    <dbReference type="NCBI Taxonomy" id="54005"/>
    <lineage>
        <taxon>Bacteria</taxon>
        <taxon>Bacillati</taxon>
        <taxon>Bacillota</taxon>
        <taxon>Tissierellia</taxon>
        <taxon>Tissierellales</taxon>
        <taxon>Peptoniphilaceae</taxon>
        <taxon>Peptoniphilus</taxon>
    </lineage>
</organism>
<accession>A0A133PPG8</accession>
<evidence type="ECO:0000313" key="3">
    <source>
        <dbReference type="Proteomes" id="UP000070174"/>
    </source>
</evidence>
<evidence type="ECO:0000256" key="1">
    <source>
        <dbReference type="SAM" id="Phobius"/>
    </source>
</evidence>
<name>A0A133PPG8_9FIRM</name>
<feature type="transmembrane region" description="Helical" evidence="1">
    <location>
        <begin position="144"/>
        <end position="167"/>
    </location>
</feature>
<dbReference type="EMBL" id="LRQE01000025">
    <property type="protein sequence ID" value="KXA30531.1"/>
    <property type="molecule type" value="Genomic_DNA"/>
</dbReference>
<keyword evidence="1" id="KW-1133">Transmembrane helix</keyword>
<feature type="transmembrane region" description="Helical" evidence="1">
    <location>
        <begin position="55"/>
        <end position="80"/>
    </location>
</feature>
<keyword evidence="1" id="KW-0812">Transmembrane</keyword>
<dbReference type="AlphaFoldDB" id="A0A133PPG8"/>
<dbReference type="RefSeq" id="WP_060800136.1">
    <property type="nucleotide sequence ID" value="NZ_JASOTK010000003.1"/>
</dbReference>
<evidence type="ECO:0000313" key="2">
    <source>
        <dbReference type="EMBL" id="KXA30531.1"/>
    </source>
</evidence>
<reference evidence="2 3" key="1">
    <citation type="submission" date="2016-01" db="EMBL/GenBank/DDBJ databases">
        <authorList>
            <person name="Oliw E.H."/>
        </authorList>
    </citation>
    <scope>NUCLEOTIDE SEQUENCE [LARGE SCALE GENOMIC DNA]</scope>
    <source>
        <strain evidence="2 3">CMW7756A</strain>
    </source>
</reference>
<sequence>MDLIQAILVGIAIAAIFNGAVASLVLINPRFFLDSYPKAIQKIAPKQMTKQEKKINMTLTIIIVGVCFIYSTISILHSGIVGFWNIFWMGYIQWSILNIGDFLLLDCLLFQGKYKEKIVIPGTEGHKDYEFNNWMKHLAIREHFLLVPFFLVPIIATIQALFVGFLGRYI</sequence>
<proteinExistence type="predicted"/>
<dbReference type="Proteomes" id="UP000070174">
    <property type="component" value="Unassembled WGS sequence"/>
</dbReference>